<evidence type="ECO:0000313" key="2">
    <source>
        <dbReference type="EMBL" id="ABD32194.1"/>
    </source>
</evidence>
<sequence length="89" mass="9561">MWSVPRVPPPPPDLTVVSEPCSTKGTTEAAGPFAQKVATAVQCRSVADKPATTIQASKSFRLRESVMNRWTHTLGGVLCASVSYMSNIR</sequence>
<reference evidence="2" key="1">
    <citation type="submission" date="2004-04" db="EMBL/GenBank/DDBJ databases">
        <authorList>
            <person name="Town C.D."/>
        </authorList>
    </citation>
    <scope>NUCLEOTIDE SEQUENCE</scope>
</reference>
<organism evidence="2">
    <name type="scientific">Medicago truncatula</name>
    <name type="common">Barrel medic</name>
    <name type="synonym">Medicago tribuloides</name>
    <dbReference type="NCBI Taxonomy" id="3880"/>
    <lineage>
        <taxon>Eukaryota</taxon>
        <taxon>Viridiplantae</taxon>
        <taxon>Streptophyta</taxon>
        <taxon>Embryophyta</taxon>
        <taxon>Tracheophyta</taxon>
        <taxon>Spermatophyta</taxon>
        <taxon>Magnoliopsida</taxon>
        <taxon>eudicotyledons</taxon>
        <taxon>Gunneridae</taxon>
        <taxon>Pentapetalae</taxon>
        <taxon>rosids</taxon>
        <taxon>fabids</taxon>
        <taxon>Fabales</taxon>
        <taxon>Fabaceae</taxon>
        <taxon>Papilionoideae</taxon>
        <taxon>50 kb inversion clade</taxon>
        <taxon>NPAAA clade</taxon>
        <taxon>Hologalegina</taxon>
        <taxon>IRL clade</taxon>
        <taxon>Trifolieae</taxon>
        <taxon>Medicago</taxon>
    </lineage>
</organism>
<evidence type="ECO:0000256" key="1">
    <source>
        <dbReference type="SAM" id="MobiDB-lite"/>
    </source>
</evidence>
<protein>
    <submittedName>
        <fullName evidence="2">Uncharacterized protein</fullName>
    </submittedName>
</protein>
<feature type="region of interest" description="Disordered" evidence="1">
    <location>
        <begin position="1"/>
        <end position="28"/>
    </location>
</feature>
<dbReference type="AlphaFoldDB" id="Q2HVU3"/>
<reference evidence="2" key="2">
    <citation type="submission" date="2007-03" db="EMBL/GenBank/DDBJ databases">
        <authorList>
            <consortium name="The International Medicago Genome Annotation Group"/>
        </authorList>
    </citation>
    <scope>NUCLEOTIDE SEQUENCE</scope>
</reference>
<accession>Q2HVU3</accession>
<dbReference type="EMBL" id="AC148343">
    <property type="protein sequence ID" value="ABD32194.1"/>
    <property type="molecule type" value="Genomic_DNA"/>
</dbReference>
<gene>
    <name evidence="2" type="ORF">MtrDRAFT_AC148343g10v2</name>
</gene>
<feature type="compositionally biased region" description="Pro residues" evidence="1">
    <location>
        <begin position="1"/>
        <end position="13"/>
    </location>
</feature>
<proteinExistence type="predicted"/>
<name>Q2HVU3_MEDTR</name>